<reference evidence="1" key="1">
    <citation type="journal article" date="2021" name="Microb. Physiol.">
        <title>Proteogenomic Insights into the Physiology of Marine, Sulfate-Reducing, Filamentous Desulfonema limicola and Desulfonema magnum.</title>
        <authorList>
            <person name="Schnaars V."/>
            <person name="Wohlbrand L."/>
            <person name="Scheve S."/>
            <person name="Hinrichs C."/>
            <person name="Reinhardt R."/>
            <person name="Rabus R."/>
        </authorList>
    </citation>
    <scope>NUCLEOTIDE SEQUENCE</scope>
    <source>
        <strain evidence="1">4be13</strain>
    </source>
</reference>
<dbReference type="Proteomes" id="UP000663722">
    <property type="component" value="Chromosome"/>
</dbReference>
<sequence length="41" mass="4917">MYKKIIKFDKNTRKSDQKISLLSDFPVVFVLFLIKNIKLFP</sequence>
<dbReference type="KEGG" id="dmm:dnm_034490"/>
<keyword evidence="2" id="KW-1185">Reference proteome</keyword>
<organism evidence="1 2">
    <name type="scientific">Desulfonema magnum</name>
    <dbReference type="NCBI Taxonomy" id="45655"/>
    <lineage>
        <taxon>Bacteria</taxon>
        <taxon>Pseudomonadati</taxon>
        <taxon>Thermodesulfobacteriota</taxon>
        <taxon>Desulfobacteria</taxon>
        <taxon>Desulfobacterales</taxon>
        <taxon>Desulfococcaceae</taxon>
        <taxon>Desulfonema</taxon>
    </lineage>
</organism>
<evidence type="ECO:0000313" key="2">
    <source>
        <dbReference type="Proteomes" id="UP000663722"/>
    </source>
</evidence>
<protein>
    <submittedName>
        <fullName evidence="1">Uncharacterized protein</fullName>
    </submittedName>
</protein>
<dbReference type="AlphaFoldDB" id="A0A975GMX8"/>
<gene>
    <name evidence="1" type="ORF">dnm_034490</name>
</gene>
<dbReference type="EMBL" id="CP061800">
    <property type="protein sequence ID" value="QTA87416.1"/>
    <property type="molecule type" value="Genomic_DNA"/>
</dbReference>
<evidence type="ECO:0000313" key="1">
    <source>
        <dbReference type="EMBL" id="QTA87416.1"/>
    </source>
</evidence>
<name>A0A975GMX8_9BACT</name>
<accession>A0A975GMX8</accession>
<proteinExistence type="predicted"/>